<evidence type="ECO:0000313" key="2">
    <source>
        <dbReference type="EMBL" id="JAD27827.1"/>
    </source>
</evidence>
<accession>A0A0A8YYY3</accession>
<proteinExistence type="predicted"/>
<protein>
    <submittedName>
        <fullName evidence="2">Uncharacterized protein</fullName>
    </submittedName>
</protein>
<dbReference type="EMBL" id="GBRH01270068">
    <property type="protein sequence ID" value="JAD27827.1"/>
    <property type="molecule type" value="Transcribed_RNA"/>
</dbReference>
<organism evidence="2">
    <name type="scientific">Arundo donax</name>
    <name type="common">Giant reed</name>
    <name type="synonym">Donax arundinaceus</name>
    <dbReference type="NCBI Taxonomy" id="35708"/>
    <lineage>
        <taxon>Eukaryota</taxon>
        <taxon>Viridiplantae</taxon>
        <taxon>Streptophyta</taxon>
        <taxon>Embryophyta</taxon>
        <taxon>Tracheophyta</taxon>
        <taxon>Spermatophyta</taxon>
        <taxon>Magnoliopsida</taxon>
        <taxon>Liliopsida</taxon>
        <taxon>Poales</taxon>
        <taxon>Poaceae</taxon>
        <taxon>PACMAD clade</taxon>
        <taxon>Arundinoideae</taxon>
        <taxon>Arundineae</taxon>
        <taxon>Arundo</taxon>
    </lineage>
</organism>
<evidence type="ECO:0000256" key="1">
    <source>
        <dbReference type="SAM" id="MobiDB-lite"/>
    </source>
</evidence>
<name>A0A0A8YYY3_ARUDO</name>
<feature type="compositionally biased region" description="Basic and acidic residues" evidence="1">
    <location>
        <begin position="20"/>
        <end position="30"/>
    </location>
</feature>
<feature type="region of interest" description="Disordered" evidence="1">
    <location>
        <begin position="1"/>
        <end position="30"/>
    </location>
</feature>
<reference evidence="2" key="2">
    <citation type="journal article" date="2015" name="Data Brief">
        <title>Shoot transcriptome of the giant reed, Arundo donax.</title>
        <authorList>
            <person name="Barrero R.A."/>
            <person name="Guerrero F.D."/>
            <person name="Moolhuijzen P."/>
            <person name="Goolsby J.A."/>
            <person name="Tidwell J."/>
            <person name="Bellgard S.E."/>
            <person name="Bellgard M.I."/>
        </authorList>
    </citation>
    <scope>NUCLEOTIDE SEQUENCE</scope>
    <source>
        <tissue evidence="2">Shoot tissue taken approximately 20 cm above the soil surface</tissue>
    </source>
</reference>
<dbReference type="AlphaFoldDB" id="A0A0A8YYY3"/>
<sequence length="30" mass="3446">MVCMTSMVHQTKSKTNHPNPKHETNRSSMC</sequence>
<reference evidence="2" key="1">
    <citation type="submission" date="2014-09" db="EMBL/GenBank/DDBJ databases">
        <authorList>
            <person name="Magalhaes I.L.F."/>
            <person name="Oliveira U."/>
            <person name="Santos F.R."/>
            <person name="Vidigal T.H.D.A."/>
            <person name="Brescovit A.D."/>
            <person name="Santos A.J."/>
        </authorList>
    </citation>
    <scope>NUCLEOTIDE SEQUENCE</scope>
    <source>
        <tissue evidence="2">Shoot tissue taken approximately 20 cm above the soil surface</tissue>
    </source>
</reference>